<name>A0A8J3NMS1_9ACTN</name>
<keyword evidence="5" id="KW-1185">Reference proteome</keyword>
<dbReference type="SUPFAM" id="SSF55811">
    <property type="entry name" value="Nudix"/>
    <property type="match status" value="1"/>
</dbReference>
<evidence type="ECO:0000313" key="5">
    <source>
        <dbReference type="Proteomes" id="UP000601223"/>
    </source>
</evidence>
<dbReference type="PROSITE" id="PS00893">
    <property type="entry name" value="NUDIX_BOX"/>
    <property type="match status" value="1"/>
</dbReference>
<feature type="domain" description="Nudix hydrolase" evidence="3">
    <location>
        <begin position="32"/>
        <end position="162"/>
    </location>
</feature>
<dbReference type="PROSITE" id="PS51462">
    <property type="entry name" value="NUDIX"/>
    <property type="match status" value="1"/>
</dbReference>
<reference evidence="4 5" key="1">
    <citation type="submission" date="2021-01" db="EMBL/GenBank/DDBJ databases">
        <title>Whole genome shotgun sequence of Catellatospora bangladeshensis NBRC 107357.</title>
        <authorList>
            <person name="Komaki H."/>
            <person name="Tamura T."/>
        </authorList>
    </citation>
    <scope>NUCLEOTIDE SEQUENCE [LARGE SCALE GENOMIC DNA]</scope>
    <source>
        <strain evidence="4 5">NBRC 107357</strain>
    </source>
</reference>
<accession>A0A8J3NMS1</accession>
<dbReference type="RefSeq" id="WP_203755613.1">
    <property type="nucleotide sequence ID" value="NZ_BONF01000048.1"/>
</dbReference>
<evidence type="ECO:0000256" key="2">
    <source>
        <dbReference type="ARBA" id="ARBA00022801"/>
    </source>
</evidence>
<protein>
    <recommendedName>
        <fullName evidence="3">Nudix hydrolase domain-containing protein</fullName>
    </recommendedName>
</protein>
<dbReference type="PANTHER" id="PTHR43046">
    <property type="entry name" value="GDP-MANNOSE MANNOSYL HYDROLASE"/>
    <property type="match status" value="1"/>
</dbReference>
<dbReference type="Gene3D" id="3.90.79.10">
    <property type="entry name" value="Nucleoside Triphosphate Pyrophosphohydrolase"/>
    <property type="match status" value="1"/>
</dbReference>
<evidence type="ECO:0000256" key="1">
    <source>
        <dbReference type="ARBA" id="ARBA00001946"/>
    </source>
</evidence>
<dbReference type="Pfam" id="PF00293">
    <property type="entry name" value="NUDIX"/>
    <property type="match status" value="1"/>
</dbReference>
<dbReference type="EMBL" id="BONF01000048">
    <property type="protein sequence ID" value="GIF85541.1"/>
    <property type="molecule type" value="Genomic_DNA"/>
</dbReference>
<dbReference type="InterPro" id="IPR015797">
    <property type="entry name" value="NUDIX_hydrolase-like_dom_sf"/>
</dbReference>
<gene>
    <name evidence="4" type="ORF">Cba03nite_68900</name>
</gene>
<comment type="caution">
    <text evidence="4">The sequence shown here is derived from an EMBL/GenBank/DDBJ whole genome shotgun (WGS) entry which is preliminary data.</text>
</comment>
<dbReference type="InterPro" id="IPR020084">
    <property type="entry name" value="NUDIX_hydrolase_CS"/>
</dbReference>
<organism evidence="4 5">
    <name type="scientific">Catellatospora bangladeshensis</name>
    <dbReference type="NCBI Taxonomy" id="310355"/>
    <lineage>
        <taxon>Bacteria</taxon>
        <taxon>Bacillati</taxon>
        <taxon>Actinomycetota</taxon>
        <taxon>Actinomycetes</taxon>
        <taxon>Micromonosporales</taxon>
        <taxon>Micromonosporaceae</taxon>
        <taxon>Catellatospora</taxon>
    </lineage>
</organism>
<dbReference type="InterPro" id="IPR000086">
    <property type="entry name" value="NUDIX_hydrolase_dom"/>
</dbReference>
<keyword evidence="2" id="KW-0378">Hydrolase</keyword>
<evidence type="ECO:0000259" key="3">
    <source>
        <dbReference type="PROSITE" id="PS51462"/>
    </source>
</evidence>
<evidence type="ECO:0000313" key="4">
    <source>
        <dbReference type="EMBL" id="GIF85541.1"/>
    </source>
</evidence>
<comment type="cofactor">
    <cofactor evidence="1">
        <name>Mg(2+)</name>
        <dbReference type="ChEBI" id="CHEBI:18420"/>
    </cofactor>
</comment>
<proteinExistence type="predicted"/>
<dbReference type="AlphaFoldDB" id="A0A8J3NMS1"/>
<sequence>MTFAGHCFRCGAALAAAPPCACGACGYEHYLNARPTASLIVLDGAGRFLALRRARPPREGLWETPGGFCDGWEEPADAARREAREELGVEVELGAFVGMYVGDYEFQGERLPVLDCFFLAYLPVGAHLRLDPAESSEATWLPLTDPPPMAFTTMDRALRDALPAARAASARRVP</sequence>
<dbReference type="Proteomes" id="UP000601223">
    <property type="component" value="Unassembled WGS sequence"/>
</dbReference>
<dbReference type="PANTHER" id="PTHR43046:SF14">
    <property type="entry name" value="MUTT_NUDIX FAMILY PROTEIN"/>
    <property type="match status" value="1"/>
</dbReference>
<dbReference type="GO" id="GO:0016787">
    <property type="term" value="F:hydrolase activity"/>
    <property type="evidence" value="ECO:0007669"/>
    <property type="project" value="UniProtKB-KW"/>
</dbReference>